<evidence type="ECO:0000313" key="9">
    <source>
        <dbReference type="EMBL" id="KKU74662.1"/>
    </source>
</evidence>
<dbReference type="CDD" id="cd00616">
    <property type="entry name" value="AHBA_syn"/>
    <property type="match status" value="1"/>
</dbReference>
<evidence type="ECO:0000256" key="6">
    <source>
        <dbReference type="PIRSR" id="PIRSR000390-1"/>
    </source>
</evidence>
<sequence length="406" mass="45241">MPKFIVTNQTATKPIPVNEPVLSEESKRNVIDALETGWISSAGKYVSEFEAGFAEFLGVKYAVTVSNGTTALHLAILSLGIGKGDEVIVPAFTMAATWLAVIHASAKPVFVDCEPDTYNIDPSLIESKITKKTKAIIPVHIYGHPAEMDSILKIAKKYKLFVIEDAAEAHGAEYKGKKCGSLGDVNCFSFYANKIITTGEGGMVVTNDEHLAKEARKLKDLYHSDQKRFIHEKIGYNYRLTNMQAALGCGELKHIGQYVAKKQHLAKLYSELLKDITGIRLPITRPLVKNVFWMYSILIDERKLFLTRDDLKVKLKERNIDTRDFFYSPTDQPILKPYLSAGDRFPVTDFVSRRGLYLPSGLAITDQQIKAVAKNIEEIAGKTSAEAKLYHKTFAPPKPVENSVKK</sequence>
<dbReference type="Gene3D" id="3.40.640.10">
    <property type="entry name" value="Type I PLP-dependent aspartate aminotransferase-like (Major domain)"/>
    <property type="match status" value="1"/>
</dbReference>
<evidence type="ECO:0000256" key="8">
    <source>
        <dbReference type="RuleBase" id="RU004508"/>
    </source>
</evidence>
<dbReference type="GO" id="GO:0000271">
    <property type="term" value="P:polysaccharide biosynthetic process"/>
    <property type="evidence" value="ECO:0007669"/>
    <property type="project" value="TreeGrafter"/>
</dbReference>
<dbReference type="Gene3D" id="3.90.1150.10">
    <property type="entry name" value="Aspartate Aminotransferase, domain 1"/>
    <property type="match status" value="1"/>
</dbReference>
<dbReference type="InterPro" id="IPR015424">
    <property type="entry name" value="PyrdxlP-dep_Trfase"/>
</dbReference>
<name>A0A0G1SYW7_9BACT</name>
<dbReference type="InterPro" id="IPR015421">
    <property type="entry name" value="PyrdxlP-dep_Trfase_major"/>
</dbReference>
<dbReference type="InterPro" id="IPR000653">
    <property type="entry name" value="DegT/StrS_aminotransferase"/>
</dbReference>
<dbReference type="Pfam" id="PF01041">
    <property type="entry name" value="DegT_DnrJ_EryC1"/>
    <property type="match status" value="1"/>
</dbReference>
<evidence type="ECO:0000256" key="4">
    <source>
        <dbReference type="ARBA" id="ARBA00022898"/>
    </source>
</evidence>
<dbReference type="GO" id="GO:0030170">
    <property type="term" value="F:pyridoxal phosphate binding"/>
    <property type="evidence" value="ECO:0007669"/>
    <property type="project" value="TreeGrafter"/>
</dbReference>
<dbReference type="AlphaFoldDB" id="A0A0G1SYW7"/>
<gene>
    <name evidence="9" type="ORF">UY01_C0029G0008</name>
</gene>
<organism evidence="9 10">
    <name type="scientific">Candidatus Nomurabacteria bacterium GW2011_GWB1_47_6</name>
    <dbReference type="NCBI Taxonomy" id="1618749"/>
    <lineage>
        <taxon>Bacteria</taxon>
        <taxon>Candidatus Nomuraibacteriota</taxon>
    </lineage>
</organism>
<keyword evidence="4 7" id="KW-0663">Pyridoxal phosphate</keyword>
<evidence type="ECO:0000256" key="1">
    <source>
        <dbReference type="ARBA" id="ARBA00001933"/>
    </source>
</evidence>
<dbReference type="PIRSF" id="PIRSF000390">
    <property type="entry name" value="PLP_StrS"/>
    <property type="match status" value="1"/>
</dbReference>
<dbReference type="PATRIC" id="fig|1618749.3.peg.519"/>
<feature type="modified residue" description="N6-(pyridoxal phosphate)lysine" evidence="7">
    <location>
        <position position="194"/>
    </location>
</feature>
<comment type="cofactor">
    <cofactor evidence="1">
        <name>pyridoxal 5'-phosphate</name>
        <dbReference type="ChEBI" id="CHEBI:597326"/>
    </cofactor>
</comment>
<dbReference type="PANTHER" id="PTHR30244">
    <property type="entry name" value="TRANSAMINASE"/>
    <property type="match status" value="1"/>
</dbReference>
<comment type="caution">
    <text evidence="9">The sequence shown here is derived from an EMBL/GenBank/DDBJ whole genome shotgun (WGS) entry which is preliminary data.</text>
</comment>
<dbReference type="SUPFAM" id="SSF53383">
    <property type="entry name" value="PLP-dependent transferases"/>
    <property type="match status" value="1"/>
</dbReference>
<evidence type="ECO:0000256" key="5">
    <source>
        <dbReference type="ARBA" id="ARBA00037999"/>
    </source>
</evidence>
<keyword evidence="3 9" id="KW-0808">Transferase</keyword>
<proteinExistence type="inferred from homology"/>
<comment type="similarity">
    <text evidence="5 8">Belongs to the DegT/DnrJ/EryC1 family.</text>
</comment>
<dbReference type="Proteomes" id="UP000034879">
    <property type="component" value="Unassembled WGS sequence"/>
</dbReference>
<dbReference type="EMBL" id="LCOJ01000029">
    <property type="protein sequence ID" value="KKU74662.1"/>
    <property type="molecule type" value="Genomic_DNA"/>
</dbReference>
<feature type="active site" description="Proton acceptor" evidence="6">
    <location>
        <position position="194"/>
    </location>
</feature>
<protein>
    <submittedName>
        <fullName evidence="9">Cystathione beta-synthase modulated DegT/DnrJ/EryC1/StrS aminotransferase</fullName>
    </submittedName>
</protein>
<dbReference type="GO" id="GO:0008483">
    <property type="term" value="F:transaminase activity"/>
    <property type="evidence" value="ECO:0007669"/>
    <property type="project" value="UniProtKB-KW"/>
</dbReference>
<evidence type="ECO:0000313" key="10">
    <source>
        <dbReference type="Proteomes" id="UP000034879"/>
    </source>
</evidence>
<dbReference type="FunFam" id="3.40.640.10:FF:000090">
    <property type="entry name" value="Pyridoxal phosphate-dependent aminotransferase"/>
    <property type="match status" value="1"/>
</dbReference>
<keyword evidence="2 9" id="KW-0032">Aminotransferase</keyword>
<accession>A0A0G1SYW7</accession>
<evidence type="ECO:0000256" key="2">
    <source>
        <dbReference type="ARBA" id="ARBA00022576"/>
    </source>
</evidence>
<evidence type="ECO:0000256" key="3">
    <source>
        <dbReference type="ARBA" id="ARBA00022679"/>
    </source>
</evidence>
<reference evidence="9 10" key="1">
    <citation type="journal article" date="2015" name="Nature">
        <title>rRNA introns, odd ribosomes, and small enigmatic genomes across a large radiation of phyla.</title>
        <authorList>
            <person name="Brown C.T."/>
            <person name="Hug L.A."/>
            <person name="Thomas B.C."/>
            <person name="Sharon I."/>
            <person name="Castelle C.J."/>
            <person name="Singh A."/>
            <person name="Wilkins M.J."/>
            <person name="Williams K.H."/>
            <person name="Banfield J.F."/>
        </authorList>
    </citation>
    <scope>NUCLEOTIDE SEQUENCE [LARGE SCALE GENOMIC DNA]</scope>
</reference>
<dbReference type="PANTHER" id="PTHR30244:SF34">
    <property type="entry name" value="DTDP-4-AMINO-4,6-DIDEOXYGALACTOSE TRANSAMINASE"/>
    <property type="match status" value="1"/>
</dbReference>
<dbReference type="InterPro" id="IPR015422">
    <property type="entry name" value="PyrdxlP-dep_Trfase_small"/>
</dbReference>
<evidence type="ECO:0000256" key="7">
    <source>
        <dbReference type="PIRSR" id="PIRSR000390-2"/>
    </source>
</evidence>